<dbReference type="AlphaFoldDB" id="A0A8K0MIT1"/>
<protein>
    <submittedName>
        <fullName evidence="5">Uncharacterized protein</fullName>
    </submittedName>
</protein>
<evidence type="ECO:0000256" key="2">
    <source>
        <dbReference type="SAM" id="MobiDB-lite"/>
    </source>
</evidence>
<dbReference type="Pfam" id="PF23080">
    <property type="entry name" value="DUF7046"/>
    <property type="match status" value="1"/>
</dbReference>
<feature type="coiled-coil region" evidence="1">
    <location>
        <begin position="47"/>
        <end position="109"/>
    </location>
</feature>
<dbReference type="PANTHER" id="PTHR31149:SF7">
    <property type="entry name" value="EXPRESSED PROTEIN"/>
    <property type="match status" value="1"/>
</dbReference>
<evidence type="ECO:0000313" key="5">
    <source>
        <dbReference type="EMBL" id="KAF3447576.1"/>
    </source>
</evidence>
<reference evidence="5" key="1">
    <citation type="submission" date="2020-03" db="EMBL/GenBank/DDBJ databases">
        <title>A high-quality chromosome-level genome assembly of a woody plant with both climbing and erect habits, Rhamnella rubrinervis.</title>
        <authorList>
            <person name="Lu Z."/>
            <person name="Yang Y."/>
            <person name="Zhu X."/>
            <person name="Sun Y."/>
        </authorList>
    </citation>
    <scope>NUCLEOTIDE SEQUENCE</scope>
    <source>
        <strain evidence="5">BYM</strain>
        <tissue evidence="5">Leaf</tissue>
    </source>
</reference>
<dbReference type="GO" id="GO:0005886">
    <property type="term" value="C:plasma membrane"/>
    <property type="evidence" value="ECO:0007669"/>
    <property type="project" value="TreeGrafter"/>
</dbReference>
<dbReference type="PANTHER" id="PTHR31149">
    <property type="entry name" value="EXPRESSED PROTEIN"/>
    <property type="match status" value="1"/>
</dbReference>
<dbReference type="InterPro" id="IPR055474">
    <property type="entry name" value="DUF7046"/>
</dbReference>
<evidence type="ECO:0000259" key="3">
    <source>
        <dbReference type="Pfam" id="PF23080"/>
    </source>
</evidence>
<evidence type="ECO:0000259" key="4">
    <source>
        <dbReference type="Pfam" id="PF23197"/>
    </source>
</evidence>
<dbReference type="InterPro" id="IPR056284">
    <property type="entry name" value="AIR9-like_A9"/>
</dbReference>
<evidence type="ECO:0000256" key="1">
    <source>
        <dbReference type="SAM" id="Coils"/>
    </source>
</evidence>
<organism evidence="5 6">
    <name type="scientific">Rhamnella rubrinervis</name>
    <dbReference type="NCBI Taxonomy" id="2594499"/>
    <lineage>
        <taxon>Eukaryota</taxon>
        <taxon>Viridiplantae</taxon>
        <taxon>Streptophyta</taxon>
        <taxon>Embryophyta</taxon>
        <taxon>Tracheophyta</taxon>
        <taxon>Spermatophyta</taxon>
        <taxon>Magnoliopsida</taxon>
        <taxon>eudicotyledons</taxon>
        <taxon>Gunneridae</taxon>
        <taxon>Pentapetalae</taxon>
        <taxon>rosids</taxon>
        <taxon>fabids</taxon>
        <taxon>Rosales</taxon>
        <taxon>Rhamnaceae</taxon>
        <taxon>rhamnoid group</taxon>
        <taxon>Rhamneae</taxon>
        <taxon>Rhamnella</taxon>
    </lineage>
</organism>
<sequence length="523" mass="58166">MSFSKSKLHQLKDDGFQNRGSDSLNRRKSEVHLAPKNLKGDDSFKHLQDQEAMAVELNSQARRLEEEIQFLREQITVASVREMKLLTEKYALESKVADLRLAIDEKQNEAITSSLNELAQRKGDLEGNLKLAHELKAEEDERYVFMSSMLGLLGEYGIWPRVMNASAISSSIKNLYDQLQWKIRTSHERILEITSLVENRPESGSHGKGSLGPGILDGQISHRSMGQHGSSPYNHFVDGNLDPTEKLSSYMTDHTDTRNMMLINNKIPLTPNTARDVAGLSHPGSVNVKAGEMTNGTLLSSPMPNDEIASSVLEEGPGIENFQIIGDAIPGGKLLGCGFPVRGTSLCMFQWVRHLHDGTRQYIEGATNPEYIVTADDVDKIIAVECIPMDDQGHQGDLVKLFANDQNKIKCDPEMQMEIDTHISRGQATFSVLLLMDSSDNWESSTITLRRSSYQIKINSTEETAIQNKFSKDLSIKVPCGLSTQFVLTSDGSSHPFSTHSVRDSYNCGSKALQFQFEGRSES</sequence>
<accession>A0A8K0MIT1</accession>
<feature type="domain" description="DUF7046" evidence="3">
    <location>
        <begin position="438"/>
        <end position="498"/>
    </location>
</feature>
<dbReference type="Gene3D" id="2.60.40.2700">
    <property type="match status" value="1"/>
</dbReference>
<name>A0A8K0MIT1_9ROSA</name>
<dbReference type="Proteomes" id="UP000796880">
    <property type="component" value="Unassembled WGS sequence"/>
</dbReference>
<keyword evidence="6" id="KW-1185">Reference proteome</keyword>
<feature type="region of interest" description="Disordered" evidence="2">
    <location>
        <begin position="1"/>
        <end position="43"/>
    </location>
</feature>
<feature type="compositionally biased region" description="Basic and acidic residues" evidence="2">
    <location>
        <begin position="24"/>
        <end position="43"/>
    </location>
</feature>
<feature type="domain" description="AIR9-like A9" evidence="4">
    <location>
        <begin position="320"/>
        <end position="399"/>
    </location>
</feature>
<dbReference type="OrthoDB" id="1890867at2759"/>
<evidence type="ECO:0000313" key="6">
    <source>
        <dbReference type="Proteomes" id="UP000796880"/>
    </source>
</evidence>
<keyword evidence="1" id="KW-0175">Coiled coil</keyword>
<comment type="caution">
    <text evidence="5">The sequence shown here is derived from an EMBL/GenBank/DDBJ whole genome shotgun (WGS) entry which is preliminary data.</text>
</comment>
<dbReference type="Pfam" id="PF23197">
    <property type="entry name" value="IG_AIR9"/>
    <property type="match status" value="1"/>
</dbReference>
<dbReference type="FunFam" id="2.60.40.2700:FF:000001">
    <property type="entry name" value="Transmembrane protein"/>
    <property type="match status" value="1"/>
</dbReference>
<gene>
    <name evidence="5" type="ORF">FNV43_RR12763</name>
</gene>
<proteinExistence type="predicted"/>
<dbReference type="EMBL" id="VOIH02000005">
    <property type="protein sequence ID" value="KAF3447576.1"/>
    <property type="molecule type" value="Genomic_DNA"/>
</dbReference>